<gene>
    <name evidence="2" type="ORF">PCOR1329_LOCUS18740</name>
</gene>
<feature type="region of interest" description="Disordered" evidence="1">
    <location>
        <begin position="104"/>
        <end position="258"/>
    </location>
</feature>
<evidence type="ECO:0000256" key="1">
    <source>
        <dbReference type="SAM" id="MobiDB-lite"/>
    </source>
</evidence>
<reference evidence="2" key="1">
    <citation type="submission" date="2023-10" db="EMBL/GenBank/DDBJ databases">
        <authorList>
            <person name="Chen Y."/>
            <person name="Shah S."/>
            <person name="Dougan E. K."/>
            <person name="Thang M."/>
            <person name="Chan C."/>
        </authorList>
    </citation>
    <scope>NUCLEOTIDE SEQUENCE [LARGE SCALE GENOMIC DNA]</scope>
</reference>
<organism evidence="2 3">
    <name type="scientific">Prorocentrum cordatum</name>
    <dbReference type="NCBI Taxonomy" id="2364126"/>
    <lineage>
        <taxon>Eukaryota</taxon>
        <taxon>Sar</taxon>
        <taxon>Alveolata</taxon>
        <taxon>Dinophyceae</taxon>
        <taxon>Prorocentrales</taxon>
        <taxon>Prorocentraceae</taxon>
        <taxon>Prorocentrum</taxon>
    </lineage>
</organism>
<dbReference type="Proteomes" id="UP001189429">
    <property type="component" value="Unassembled WGS sequence"/>
</dbReference>
<sequence>MGNGLPDAAWQALGKQWSFDLTLTKTRLVKLSSSLRTGSQVAIGKRMGRGARRRKSSKWGARGVETRTYWKLGPPQKLGPPLQSGTPRRAYAVASACGGCWRRRRADERGPSGRAASRLLRARHRRPPPASARAPAPRPRSRRSPLRRAPRDGGAPRALDVCHPLGRPDGPRTPPGRSQGPSLLPGGDGARAAVQAPPNREGRAGRAGRESAALRPAGPGHRDVLKRSGRRRLVASYPPSPPSGTRLPRRRRGSTGQT</sequence>
<feature type="compositionally biased region" description="Basic residues" evidence="1">
    <location>
        <begin position="247"/>
        <end position="258"/>
    </location>
</feature>
<feature type="compositionally biased region" description="Basic residues" evidence="1">
    <location>
        <begin position="139"/>
        <end position="148"/>
    </location>
</feature>
<dbReference type="EMBL" id="CAUYUJ010005914">
    <property type="protein sequence ID" value="CAK0815459.1"/>
    <property type="molecule type" value="Genomic_DNA"/>
</dbReference>
<keyword evidence="3" id="KW-1185">Reference proteome</keyword>
<comment type="caution">
    <text evidence="2">The sequence shown here is derived from an EMBL/GenBank/DDBJ whole genome shotgun (WGS) entry which is preliminary data.</text>
</comment>
<protein>
    <submittedName>
        <fullName evidence="2">Uncharacterized protein</fullName>
    </submittedName>
</protein>
<evidence type="ECO:0000313" key="2">
    <source>
        <dbReference type="EMBL" id="CAK0815459.1"/>
    </source>
</evidence>
<feature type="compositionally biased region" description="Basic and acidic residues" evidence="1">
    <location>
        <begin position="200"/>
        <end position="209"/>
    </location>
</feature>
<name>A0ABN9RFY4_9DINO</name>
<proteinExistence type="predicted"/>
<accession>A0ABN9RFY4</accession>
<evidence type="ECO:0000313" key="3">
    <source>
        <dbReference type="Proteomes" id="UP001189429"/>
    </source>
</evidence>
<feature type="compositionally biased region" description="Low complexity" evidence="1">
    <location>
        <begin position="152"/>
        <end position="168"/>
    </location>
</feature>